<accession>A0AC34R086</accession>
<name>A0AC34R086_9BILA</name>
<protein>
    <submittedName>
        <fullName evidence="2">7TM GPCR serpentine receptor class x (Srx) domain-containing protein</fullName>
    </submittedName>
</protein>
<dbReference type="WBParaSite" id="JU765_v2.g2191.t1">
    <property type="protein sequence ID" value="JU765_v2.g2191.t1"/>
    <property type="gene ID" value="JU765_v2.g2191"/>
</dbReference>
<organism evidence="1 2">
    <name type="scientific">Panagrolaimus sp. JU765</name>
    <dbReference type="NCBI Taxonomy" id="591449"/>
    <lineage>
        <taxon>Eukaryota</taxon>
        <taxon>Metazoa</taxon>
        <taxon>Ecdysozoa</taxon>
        <taxon>Nematoda</taxon>
        <taxon>Chromadorea</taxon>
        <taxon>Rhabditida</taxon>
        <taxon>Tylenchina</taxon>
        <taxon>Panagrolaimomorpha</taxon>
        <taxon>Panagrolaimoidea</taxon>
        <taxon>Panagrolaimidae</taxon>
        <taxon>Panagrolaimus</taxon>
    </lineage>
</organism>
<evidence type="ECO:0000313" key="2">
    <source>
        <dbReference type="WBParaSite" id="JU765_v2.g2191.t1"/>
    </source>
</evidence>
<reference evidence="2" key="1">
    <citation type="submission" date="2022-11" db="UniProtKB">
        <authorList>
            <consortium name="WormBaseParasite"/>
        </authorList>
    </citation>
    <scope>IDENTIFICATION</scope>
</reference>
<evidence type="ECO:0000313" key="1">
    <source>
        <dbReference type="Proteomes" id="UP000887576"/>
    </source>
</evidence>
<dbReference type="Proteomes" id="UP000887576">
    <property type="component" value="Unplaced"/>
</dbReference>
<sequence>MTLSSTSQIPTTTAVEIQNTSDQTSDIIAGAILLLVGICGITANMTAIKIIRKVPSLKNCFGYFLLLHASAEASVMAIFIFWAAPVTFL</sequence>
<proteinExistence type="predicted"/>